<dbReference type="PANTHER" id="PTHR35564:SF4">
    <property type="entry name" value="CYTOPLASMIC PROTEIN"/>
    <property type="match status" value="1"/>
</dbReference>
<dbReference type="NCBIfam" id="TIGR03347">
    <property type="entry name" value="VI_chp_1"/>
    <property type="match status" value="1"/>
</dbReference>
<protein>
    <submittedName>
        <fullName evidence="1">Type VI secretion system protein ImpH</fullName>
    </submittedName>
</protein>
<dbReference type="PANTHER" id="PTHR35564">
    <property type="match status" value="1"/>
</dbReference>
<sequence>MRTPKRRSESAVIEQLFREPWRFDFFQAVQVLELWLRRRGKPAHGLVADMLRFQNSVSLGFPASQLESIHADVRDLSIGMPFALPIDAAALADAVQEGTLRHVHLTPAFMGLLGCNGVLPAHYTERIAAHQAHHKNEEEDDGPRAFLDAFSNRSLALFYEAWRKYRLPLRYQLDGQDTFLPLLMSLAGLGDAALRRRLSDLGDGAVLDESIGYFAASVRHRPVSAVQLARVLSEYFGQPIVAEQFIGAWYDIPAAQQSMLGHDSAVLGTRALAGARVWQRTLRLRLIVGPLAHAGFQAFLPGGLAARALKSVLALFTGVALEYEVELVLRAADVHNTTLDAVSPGRLGWDAFLVLDAPPCDRHDVRYDLHATPPPVVKTPSATSQPFVR</sequence>
<dbReference type="InterPro" id="IPR010732">
    <property type="entry name" value="T6SS_TssG-like"/>
</dbReference>
<comment type="caution">
    <text evidence="1">The sequence shown here is derived from an EMBL/GenBank/DDBJ whole genome shotgun (WGS) entry which is preliminary data.</text>
</comment>
<evidence type="ECO:0000313" key="2">
    <source>
        <dbReference type="Proteomes" id="UP000540787"/>
    </source>
</evidence>
<dbReference type="EMBL" id="JACHBX010000002">
    <property type="protein sequence ID" value="MBB6134411.1"/>
    <property type="molecule type" value="Genomic_DNA"/>
</dbReference>
<dbReference type="Proteomes" id="UP000540787">
    <property type="component" value="Unassembled WGS sequence"/>
</dbReference>
<evidence type="ECO:0000313" key="1">
    <source>
        <dbReference type="EMBL" id="MBB6134411.1"/>
    </source>
</evidence>
<proteinExistence type="predicted"/>
<name>A0A7X0CEN3_9BURK</name>
<organism evidence="1 2">
    <name type="scientific">Massilia aurea</name>
    <dbReference type="NCBI Taxonomy" id="373040"/>
    <lineage>
        <taxon>Bacteria</taxon>
        <taxon>Pseudomonadati</taxon>
        <taxon>Pseudomonadota</taxon>
        <taxon>Betaproteobacteria</taxon>
        <taxon>Burkholderiales</taxon>
        <taxon>Oxalobacteraceae</taxon>
        <taxon>Telluria group</taxon>
        <taxon>Massilia</taxon>
    </lineage>
</organism>
<gene>
    <name evidence="1" type="ORF">HD842_002553</name>
</gene>
<reference evidence="1 2" key="1">
    <citation type="submission" date="2020-08" db="EMBL/GenBank/DDBJ databases">
        <title>The Agave Microbiome: Exploring the role of microbial communities in plant adaptations to desert environments.</title>
        <authorList>
            <person name="Partida-Martinez L.P."/>
        </authorList>
    </citation>
    <scope>NUCLEOTIDE SEQUENCE [LARGE SCALE GENOMIC DNA]</scope>
    <source>
        <strain evidence="1 2">AT3.2</strain>
    </source>
</reference>
<accession>A0A7X0CEN3</accession>
<dbReference type="RefSeq" id="WP_183554926.1">
    <property type="nucleotide sequence ID" value="NZ_JACHBX010000002.1"/>
</dbReference>
<keyword evidence="2" id="KW-1185">Reference proteome</keyword>
<dbReference type="AlphaFoldDB" id="A0A7X0CEN3"/>
<dbReference type="Pfam" id="PF06996">
    <property type="entry name" value="T6SS_TssG"/>
    <property type="match status" value="1"/>
</dbReference>